<proteinExistence type="predicted"/>
<keyword evidence="1" id="KW-1133">Transmembrane helix</keyword>
<protein>
    <submittedName>
        <fullName evidence="2">Uncharacterized protein</fullName>
    </submittedName>
</protein>
<accession>A0A7D3XJ26</accession>
<feature type="transmembrane region" description="Helical" evidence="1">
    <location>
        <begin position="59"/>
        <end position="78"/>
    </location>
</feature>
<reference evidence="2 3" key="1">
    <citation type="submission" date="2020-01" db="EMBL/GenBank/DDBJ databases">
        <authorList>
            <person name="Gulvik C.A."/>
            <person name="Batra D.G."/>
        </authorList>
    </citation>
    <scope>NUCLEOTIDE SEQUENCE [LARGE SCALE GENOMIC DNA]</scope>
    <source>
        <strain evidence="2 3">W9323</strain>
    </source>
</reference>
<feature type="transmembrane region" description="Helical" evidence="1">
    <location>
        <begin position="6"/>
        <end position="23"/>
    </location>
</feature>
<gene>
    <name evidence="2" type="ORF">GXN76_08425</name>
</gene>
<evidence type="ECO:0000256" key="1">
    <source>
        <dbReference type="SAM" id="Phobius"/>
    </source>
</evidence>
<dbReference type="Proteomes" id="UP000503088">
    <property type="component" value="Chromosome"/>
</dbReference>
<evidence type="ECO:0000313" key="2">
    <source>
        <dbReference type="EMBL" id="QKG84499.1"/>
    </source>
</evidence>
<dbReference type="KEGG" id="kpul:GXN76_08425"/>
<organism evidence="2 3">
    <name type="scientific">Kroppenstedtia pulmonis</name>
    <dbReference type="NCBI Taxonomy" id="1380685"/>
    <lineage>
        <taxon>Bacteria</taxon>
        <taxon>Bacillati</taxon>
        <taxon>Bacillota</taxon>
        <taxon>Bacilli</taxon>
        <taxon>Bacillales</taxon>
        <taxon>Thermoactinomycetaceae</taxon>
        <taxon>Kroppenstedtia</taxon>
    </lineage>
</organism>
<feature type="transmembrane region" description="Helical" evidence="1">
    <location>
        <begin position="90"/>
        <end position="107"/>
    </location>
</feature>
<dbReference type="InterPro" id="IPR048147">
    <property type="entry name" value="CBO0543-like"/>
</dbReference>
<dbReference type="EMBL" id="CP048104">
    <property type="protein sequence ID" value="QKG84499.1"/>
    <property type="molecule type" value="Genomic_DNA"/>
</dbReference>
<evidence type="ECO:0000313" key="3">
    <source>
        <dbReference type="Proteomes" id="UP000503088"/>
    </source>
</evidence>
<keyword evidence="1" id="KW-0472">Membrane</keyword>
<dbReference type="NCBIfam" id="NF041644">
    <property type="entry name" value="CBO0543_fam"/>
    <property type="match status" value="1"/>
</dbReference>
<keyword evidence="3" id="KW-1185">Reference proteome</keyword>
<feature type="transmembrane region" description="Helical" evidence="1">
    <location>
        <begin position="119"/>
        <end position="137"/>
    </location>
</feature>
<name>A0A7D3XJ26_9BACL</name>
<dbReference type="AlphaFoldDB" id="A0A7D3XJ26"/>
<dbReference type="RefSeq" id="WP_173222247.1">
    <property type="nucleotide sequence ID" value="NZ_CP048104.1"/>
</dbReference>
<keyword evidence="1" id="KW-0812">Transmembrane</keyword>
<feature type="transmembrane region" description="Helical" evidence="1">
    <location>
        <begin position="30"/>
        <end position="53"/>
    </location>
</feature>
<sequence>MTFFLWFGIWWIIGLLYINWSHWRIGYSTALVASLGSFFIDSSFVNGGFWSYHGPPLPRLWPNILLNLSIYPVGAWIFVQRYPRKFSAKVLWFFIGAVILIVVEMHLRQFGFMKYHNGWNILYSFLANLFLLGMLRLHHRWAEQGRTIFH</sequence>